<accession>A0A252CE42</accession>
<dbReference type="InterPro" id="IPR032466">
    <property type="entry name" value="Metal_Hydrolase"/>
</dbReference>
<dbReference type="SUPFAM" id="SSF51338">
    <property type="entry name" value="Composite domain of metallo-dependent hydrolases"/>
    <property type="match status" value="1"/>
</dbReference>
<dbReference type="Pfam" id="PF22647">
    <property type="entry name" value="EF_0837-like_N"/>
    <property type="match status" value="1"/>
</dbReference>
<sequence>MYDTLIKNAKTIHDETIEIGIINGKISKISEKITEKAREEIDVQGLYVSAGWIDAHVHCFEKMTLYYDYPDEVGINSGVTTIVDAGSTGENNIKDFYQLAQKAKTNVYALMNISKDGIVKQNELADLSKINIKKNMERLYELPEFIIGLKARMSKTVIGENGVKPLLLAKELQSKVNLPLMVHIGTSPVDLEELFSYLEPGDIVTHCFNGKDNGILDQAGNIKPFAKKAYKNGIHFDIGHGTDSFNFEVARRAKKEDIIADSISTDIYLRNRKDGPVYSLATTMEKLLAVGYSVDEVLFRVTEAPAHALKIKNKGQLKEDFDADLTFFEIIKSEKYLMDSNGNKEQSNQSIIPRSVLIKGEKFDI</sequence>
<dbReference type="Gene3D" id="3.20.20.140">
    <property type="entry name" value="Metal-dependent hydrolases"/>
    <property type="match status" value="1"/>
</dbReference>
<dbReference type="Proteomes" id="UP000194606">
    <property type="component" value="Unassembled WGS sequence"/>
</dbReference>
<feature type="binding site" evidence="1">
    <location>
        <position position="266"/>
    </location>
    <ligand>
        <name>Zn(2+)</name>
        <dbReference type="ChEBI" id="CHEBI:29105"/>
        <label>1</label>
    </ligand>
</feature>
<dbReference type="NCBIfam" id="TIGR03583">
    <property type="entry name" value="EF_0837"/>
    <property type="match status" value="1"/>
</dbReference>
<dbReference type="GO" id="GO:0019213">
    <property type="term" value="F:deacetylase activity"/>
    <property type="evidence" value="ECO:0007669"/>
    <property type="project" value="InterPro"/>
</dbReference>
<keyword evidence="1" id="KW-0862">Zinc</keyword>
<organism evidence="4 5">
    <name type="scientific">Lactococcus petauri</name>
    <dbReference type="NCBI Taxonomy" id="1940789"/>
    <lineage>
        <taxon>Bacteria</taxon>
        <taxon>Bacillati</taxon>
        <taxon>Bacillota</taxon>
        <taxon>Bacilli</taxon>
        <taxon>Lactobacillales</taxon>
        <taxon>Streptococcaceae</taxon>
        <taxon>Lactococcus</taxon>
    </lineage>
</organism>
<dbReference type="AlphaFoldDB" id="A0A252CE42"/>
<proteinExistence type="predicted"/>
<feature type="binding site" description="via carbamate group" evidence="1">
    <location>
        <position position="150"/>
    </location>
    <ligand>
        <name>Zn(2+)</name>
        <dbReference type="ChEBI" id="CHEBI:29105"/>
        <label>1</label>
    </ligand>
</feature>
<dbReference type="RefSeq" id="WP_086582500.1">
    <property type="nucleotide sequence ID" value="NZ_MUIZ01000002.1"/>
</dbReference>
<evidence type="ECO:0000256" key="1">
    <source>
        <dbReference type="PIRSR" id="PIRSR039004-1"/>
    </source>
</evidence>
<feature type="site" description="Transition state stabilizer" evidence="3">
    <location>
        <position position="152"/>
    </location>
</feature>
<protein>
    <submittedName>
        <fullName evidence="4">Dihydroorotase</fullName>
    </submittedName>
</protein>
<feature type="binding site" evidence="1">
    <location>
        <position position="58"/>
    </location>
    <ligand>
        <name>Zn(2+)</name>
        <dbReference type="ChEBI" id="CHEBI:29105"/>
        <label>1</label>
    </ligand>
</feature>
<feature type="binding site" evidence="1">
    <location>
        <position position="206"/>
    </location>
    <ligand>
        <name>Zn(2+)</name>
        <dbReference type="ChEBI" id="CHEBI:29105"/>
        <label>2</label>
    </ligand>
</feature>
<dbReference type="NCBIfam" id="NF006689">
    <property type="entry name" value="PRK09237.1"/>
    <property type="match status" value="1"/>
</dbReference>
<name>A0A252CE42_9LACT</name>
<dbReference type="SUPFAM" id="SSF51556">
    <property type="entry name" value="Metallo-dependent hydrolases"/>
    <property type="match status" value="1"/>
</dbReference>
<dbReference type="GO" id="GO:0016810">
    <property type="term" value="F:hydrolase activity, acting on carbon-nitrogen (but not peptide) bonds"/>
    <property type="evidence" value="ECO:0007669"/>
    <property type="project" value="InterPro"/>
</dbReference>
<dbReference type="PANTHER" id="PTHR42717">
    <property type="entry name" value="DIHYDROOROTASE-RELATED"/>
    <property type="match status" value="1"/>
</dbReference>
<gene>
    <name evidence="4" type="ORF">BZZ03_03280</name>
</gene>
<evidence type="ECO:0000313" key="5">
    <source>
        <dbReference type="Proteomes" id="UP000194606"/>
    </source>
</evidence>
<dbReference type="InterPro" id="IPR011059">
    <property type="entry name" value="Metal-dep_hydrolase_composite"/>
</dbReference>
<feature type="modified residue" description="N6-carboxylysine" evidence="2">
    <location>
        <position position="150"/>
    </location>
</feature>
<dbReference type="PANTHER" id="PTHR42717:SF1">
    <property type="entry name" value="IMIDAZOLONEPROPIONASE AND RELATED AMIDOHYDROLASES"/>
    <property type="match status" value="1"/>
</dbReference>
<dbReference type="InterPro" id="IPR020043">
    <property type="entry name" value="Deacetylase_Atu3266-like"/>
</dbReference>
<dbReference type="GO" id="GO:0046872">
    <property type="term" value="F:metal ion binding"/>
    <property type="evidence" value="ECO:0007669"/>
    <property type="project" value="UniProtKB-KW"/>
</dbReference>
<dbReference type="InterPro" id="IPR047601">
    <property type="entry name" value="EF_0837-like"/>
</dbReference>
<dbReference type="Gene3D" id="2.30.40.10">
    <property type="entry name" value="Urease, subunit C, domain 1"/>
    <property type="match status" value="1"/>
</dbReference>
<dbReference type="EMBL" id="MUIZ01000002">
    <property type="protein sequence ID" value="OUK04803.1"/>
    <property type="molecule type" value="Genomic_DNA"/>
</dbReference>
<feature type="binding site" evidence="1">
    <location>
        <position position="56"/>
    </location>
    <ligand>
        <name>Zn(2+)</name>
        <dbReference type="ChEBI" id="CHEBI:29105"/>
        <label>1</label>
    </ligand>
</feature>
<evidence type="ECO:0000313" key="4">
    <source>
        <dbReference type="EMBL" id="OUK04803.1"/>
    </source>
</evidence>
<evidence type="ECO:0000256" key="2">
    <source>
        <dbReference type="PIRSR" id="PIRSR039004-2"/>
    </source>
</evidence>
<reference evidence="4 5" key="1">
    <citation type="submission" date="2017-02" db="EMBL/GenBank/DDBJ databases">
        <authorList>
            <person name="Peterson S.W."/>
        </authorList>
    </citation>
    <scope>NUCLEOTIDE SEQUENCE [LARGE SCALE GENOMIC DNA]</scope>
    <source>
        <strain evidence="4">159469</strain>
    </source>
</reference>
<comment type="caution">
    <text evidence="4">The sequence shown here is derived from an EMBL/GenBank/DDBJ whole genome shotgun (WGS) entry which is preliminary data.</text>
</comment>
<keyword evidence="1" id="KW-0479">Metal-binding</keyword>
<evidence type="ECO:0000256" key="3">
    <source>
        <dbReference type="PIRSR" id="PIRSR039004-3"/>
    </source>
</evidence>
<feature type="binding site" evidence="1">
    <location>
        <position position="183"/>
    </location>
    <ligand>
        <name>Zn(2+)</name>
        <dbReference type="ChEBI" id="CHEBI:29105"/>
        <label>2</label>
    </ligand>
</feature>
<feature type="binding site" description="via carbamate group" evidence="1">
    <location>
        <position position="150"/>
    </location>
    <ligand>
        <name>Zn(2+)</name>
        <dbReference type="ChEBI" id="CHEBI:29105"/>
        <label>2</label>
    </ligand>
</feature>
<dbReference type="PIRSF" id="PIRSF039004">
    <property type="entry name" value="ADE_EF_0837"/>
    <property type="match status" value="1"/>
</dbReference>